<name>A0A8T1LGL2_9STRA</name>
<accession>A0A8T1LGL2</accession>
<comment type="caution">
    <text evidence="1">The sequence shown here is derived from an EMBL/GenBank/DDBJ whole genome shotgun (WGS) entry which is preliminary data.</text>
</comment>
<gene>
    <name evidence="1" type="ORF">PC118_g5392</name>
</gene>
<reference evidence="1" key="1">
    <citation type="submission" date="2018-10" db="EMBL/GenBank/DDBJ databases">
        <title>Effector identification in a new, highly contiguous assembly of the strawberry crown rot pathogen Phytophthora cactorum.</title>
        <authorList>
            <person name="Armitage A.D."/>
            <person name="Nellist C.F."/>
            <person name="Bates H."/>
            <person name="Vickerstaff R.J."/>
            <person name="Harrison R.J."/>
        </authorList>
    </citation>
    <scope>NUCLEOTIDE SEQUENCE</scope>
    <source>
        <strain evidence="1">P415</strain>
    </source>
</reference>
<proteinExistence type="predicted"/>
<evidence type="ECO:0000313" key="1">
    <source>
        <dbReference type="EMBL" id="KAG2990890.1"/>
    </source>
</evidence>
<protein>
    <submittedName>
        <fullName evidence="1">Uncharacterized protein</fullName>
    </submittedName>
</protein>
<dbReference type="AlphaFoldDB" id="A0A8T1LGL2"/>
<sequence length="78" mass="9143">MKLLPNDFQRRTNATASIEGDSQDHELCYVRHRLEVLNNGKKWIAREMETFKDLSIDWSHVDTIKRQYIGSVSLKDHG</sequence>
<evidence type="ECO:0000313" key="2">
    <source>
        <dbReference type="Proteomes" id="UP000697107"/>
    </source>
</evidence>
<dbReference type="Proteomes" id="UP000697107">
    <property type="component" value="Unassembled WGS sequence"/>
</dbReference>
<dbReference type="EMBL" id="RCML01000110">
    <property type="protein sequence ID" value="KAG2990890.1"/>
    <property type="molecule type" value="Genomic_DNA"/>
</dbReference>
<organism evidence="1 2">
    <name type="scientific">Phytophthora cactorum</name>
    <dbReference type="NCBI Taxonomy" id="29920"/>
    <lineage>
        <taxon>Eukaryota</taxon>
        <taxon>Sar</taxon>
        <taxon>Stramenopiles</taxon>
        <taxon>Oomycota</taxon>
        <taxon>Peronosporomycetes</taxon>
        <taxon>Peronosporales</taxon>
        <taxon>Peronosporaceae</taxon>
        <taxon>Phytophthora</taxon>
    </lineage>
</organism>